<proteinExistence type="predicted"/>
<feature type="transmembrane region" description="Helical" evidence="1">
    <location>
        <begin position="249"/>
        <end position="270"/>
    </location>
</feature>
<dbReference type="EMBL" id="JACJQH010000002">
    <property type="protein sequence ID" value="MBD2194260.1"/>
    <property type="molecule type" value="Genomic_DNA"/>
</dbReference>
<comment type="caution">
    <text evidence="2">The sequence shown here is derived from an EMBL/GenBank/DDBJ whole genome shotgun (WGS) entry which is preliminary data.</text>
</comment>
<evidence type="ECO:0000313" key="2">
    <source>
        <dbReference type="EMBL" id="MBD2194260.1"/>
    </source>
</evidence>
<gene>
    <name evidence="2" type="ORF">H6G24_01960</name>
</gene>
<protein>
    <submittedName>
        <fullName evidence="2">Uncharacterized protein</fullName>
    </submittedName>
</protein>
<dbReference type="Proteomes" id="UP000658514">
    <property type="component" value="Unassembled WGS sequence"/>
</dbReference>
<keyword evidence="1" id="KW-0472">Membrane</keyword>
<accession>A0ABR8A458</accession>
<dbReference type="RefSeq" id="WP_190541746.1">
    <property type="nucleotide sequence ID" value="NZ_CAWPNO010000051.1"/>
</dbReference>
<keyword evidence="1" id="KW-0812">Transmembrane</keyword>
<keyword evidence="3" id="KW-1185">Reference proteome</keyword>
<evidence type="ECO:0000256" key="1">
    <source>
        <dbReference type="SAM" id="Phobius"/>
    </source>
</evidence>
<keyword evidence="1" id="KW-1133">Transmembrane helix</keyword>
<evidence type="ECO:0000313" key="3">
    <source>
        <dbReference type="Proteomes" id="UP000658514"/>
    </source>
</evidence>
<sequence>MSKIRTDVARRRIESFENQNRFGKAHLYLAYHAAFPLALTPDLLYRLWAKFQRDIHGEMLNIPWIAVADLLLSNLCDEVGYELYEMDLAVRNLLLQRLQEDKNFGQQRINELSDFLLAYVRQKLQSDDPDTYEFAQTQRWVALAYTQPNHADRELALAFSKLNLHDKSEMVRMAFLTETFADPLAQFQPLLIYAHGMGKFARGNLDVAKAVISELLDKENQIRILGVNLPIPEQLKADRKKAIKFIPRALLAVYIGTISLSLSMSIYQILTPCPAGQQKNLGIFCQQDTNSISRGERTFYPQIKNKNRDQGIEKFNY</sequence>
<name>A0ABR8A458_9CYAN</name>
<organism evidence="2 3">
    <name type="scientific">Calothrix parietina FACHB-288</name>
    <dbReference type="NCBI Taxonomy" id="2692896"/>
    <lineage>
        <taxon>Bacteria</taxon>
        <taxon>Bacillati</taxon>
        <taxon>Cyanobacteriota</taxon>
        <taxon>Cyanophyceae</taxon>
        <taxon>Nostocales</taxon>
        <taxon>Calotrichaceae</taxon>
        <taxon>Calothrix</taxon>
    </lineage>
</organism>
<reference evidence="2 3" key="1">
    <citation type="journal article" date="2020" name="ISME J.">
        <title>Comparative genomics reveals insights into cyanobacterial evolution and habitat adaptation.</title>
        <authorList>
            <person name="Chen M.Y."/>
            <person name="Teng W.K."/>
            <person name="Zhao L."/>
            <person name="Hu C.X."/>
            <person name="Zhou Y.K."/>
            <person name="Han B.P."/>
            <person name="Song L.R."/>
            <person name="Shu W.S."/>
        </authorList>
    </citation>
    <scope>NUCLEOTIDE SEQUENCE [LARGE SCALE GENOMIC DNA]</scope>
    <source>
        <strain evidence="2 3">FACHB-288</strain>
    </source>
</reference>